<dbReference type="Gene3D" id="3.40.50.150">
    <property type="entry name" value="Vaccinia Virus protein VP39"/>
    <property type="match status" value="1"/>
</dbReference>
<dbReference type="Pfam" id="PF04851">
    <property type="entry name" value="ResIII"/>
    <property type="match status" value="1"/>
</dbReference>
<dbReference type="InterPro" id="IPR027417">
    <property type="entry name" value="P-loop_NTPase"/>
</dbReference>
<dbReference type="EMBL" id="ADLT01000021">
    <property type="protein sequence ID" value="EHO63126.1"/>
    <property type="molecule type" value="Genomic_DNA"/>
</dbReference>
<dbReference type="eggNOG" id="COG1061">
    <property type="taxonomic scope" value="Bacteria"/>
</dbReference>
<dbReference type="AlphaFoldDB" id="H1D029"/>
<feature type="coiled-coil region" evidence="1">
    <location>
        <begin position="788"/>
        <end position="825"/>
    </location>
</feature>
<keyword evidence="1" id="KW-0175">Coiled coil</keyword>
<sequence>MKTVDMIQPYGRIIPMIYAYTTPGVSYHEGWTKIGYTEKQKVEDRIRQQTHTADIQVELLWKDNAIFKDGSGESFTDHDFHEYLERYKGVDRQPKTEWFHIDGKKSKDYFDEFAQRNFKVDVEKGLSYVLRREQREAVEKTKAYFEKGGREFLWNAKPRFGKTLTSYDLIRTMGFRNTLVVTNRPSIANSWAEDFQKFIAWQTPLDFVSDTDALKGKKGVMTRDEFLDAMGHDEEHHQGMVAFESLQGLKGSVYFGGGIDKLKWISDLHFDLLIVDESQEGVETYKTERAFDKVHCDHILYLSGTPFKQLAKGQFSDSQIYNWSYADEQEAKENWKGDDFNPYERLPQLAMFTYQMSPMITGEIKQGASIRAEGEDFTDYAFDLNEFFLTNSSGKFIHEEEVKKFLHALSTNDKYPFSTEELRKKLPHTLWLLNYVSSAKALAKLLQEDPVFKDYHVVLAAGDGKLSAEEETVKAYDKVKKAIHDYPKTITLSVGQLTVGVTIPQWCGVLMLCNMKSPSSYMQAAFRAQNPYEFIGERGERFRKETAYVFDFDPARTLTIYDEFANDLSKDTVDGHGTKDDRAKNIRRLLNFFPVIGEDSQGSMVELNAAQVLSIPRKLKSEEVVRRGFMSNFLFANIGRIFAAPQEVKDILDKLTPAKEEIHKEDHLDELTDGSVPVDENGQVDIPDEKIIGTAHDIFGPKIYDTMNEGIQDVVDSFHEMPKDEAAVADKVDHLVHTTVETVTTSLITPLAGQYHIPKSKTKQITRDVTNQIEITLQKRKDDFLQNKRIAEAERDQKIREAETSENQEKVLKDFEARMKENEESFNQGIHQDIQNIVQSQPVELVRRIEETKAEEAKDSIEDTVRDRLRGFSRTIPSFLMAYGDDQLTLANLDDYTEDDVFKEVTGITEDEFRFLRDGGDCEDHETHEMKHFDGHLFDEVVFDDSIRQFMAKKKELANYFEENQSEDIFNYIPPQKTNQIFTPRWVVKKMVDLLEKENPGCFDDDTKTFADLYMKSGMYITEIVKRLYNSPRMKTLYPDKEKRLNHIFAKQVYGLAPTKIIYRICCAYILGFSDKISIKEDHIRLCDSLAYAEKGTLAMKLEELFPELAK</sequence>
<keyword evidence="5" id="KW-1185">Reference proteome</keyword>
<dbReference type="HOGENOM" id="CLU_005929_0_0_9"/>
<dbReference type="RefSeq" id="WP_008859463.1">
    <property type="nucleotide sequence ID" value="NZ_JH591187.1"/>
</dbReference>
<protein>
    <recommendedName>
        <fullName evidence="6">Helicase ATP-binding domain-containing protein</fullName>
    </recommendedName>
</protein>
<proteinExistence type="predicted"/>
<dbReference type="GO" id="GO:0005524">
    <property type="term" value="F:ATP binding"/>
    <property type="evidence" value="ECO:0007669"/>
    <property type="project" value="InterPro"/>
</dbReference>
<dbReference type="InterPro" id="IPR029063">
    <property type="entry name" value="SAM-dependent_MTases_sf"/>
</dbReference>
<evidence type="ECO:0000313" key="4">
    <source>
        <dbReference type="EMBL" id="EHO63126.1"/>
    </source>
</evidence>
<reference evidence="4 5" key="1">
    <citation type="submission" date="2011-11" db="EMBL/GenBank/DDBJ databases">
        <title>The Genome Sequence of Dialister succinatiphilus YIT 11850.</title>
        <authorList>
            <consortium name="The Broad Institute Genome Sequencing Platform"/>
            <person name="Earl A."/>
            <person name="Ward D."/>
            <person name="Feldgarden M."/>
            <person name="Gevers D."/>
            <person name="Morotomi M."/>
            <person name="Young S.K."/>
            <person name="Zeng Q."/>
            <person name="Gargeya S."/>
            <person name="Fitzgerald M."/>
            <person name="Haas B."/>
            <person name="Abouelleil A."/>
            <person name="Alvarado L."/>
            <person name="Arachchi H.M."/>
            <person name="Berlin A."/>
            <person name="Brown A."/>
            <person name="Chapman S.B."/>
            <person name="Dunbar C."/>
            <person name="Gearin G."/>
            <person name="Goldberg J."/>
            <person name="Griggs A."/>
            <person name="Gujja S."/>
            <person name="Heiman D."/>
            <person name="Howarth C."/>
            <person name="Lui A."/>
            <person name="MacDonald P.J.P."/>
            <person name="Montmayeur A."/>
            <person name="Murphy C."/>
            <person name="Neiman D."/>
            <person name="Pearson M."/>
            <person name="Priest M."/>
            <person name="Roberts A."/>
            <person name="Saif S."/>
            <person name="Shea T."/>
            <person name="Sisk P."/>
            <person name="Stolte C."/>
            <person name="Sykes S."/>
            <person name="Wortman J."/>
            <person name="Nusbaum C."/>
            <person name="Birren B."/>
        </authorList>
    </citation>
    <scope>NUCLEOTIDE SEQUENCE [LARGE SCALE GENOMIC DNA]</scope>
    <source>
        <strain evidence="4 5">YIT 11850</strain>
    </source>
</reference>
<accession>H1D029</accession>
<dbReference type="SUPFAM" id="SSF53335">
    <property type="entry name" value="S-adenosyl-L-methionine-dependent methyltransferases"/>
    <property type="match status" value="1"/>
</dbReference>
<dbReference type="GO" id="GO:0016787">
    <property type="term" value="F:hydrolase activity"/>
    <property type="evidence" value="ECO:0007669"/>
    <property type="project" value="InterPro"/>
</dbReference>
<dbReference type="InterPro" id="IPR006935">
    <property type="entry name" value="Helicase/UvrB_N"/>
</dbReference>
<dbReference type="InterPro" id="IPR014001">
    <property type="entry name" value="Helicase_ATP-bd"/>
</dbReference>
<dbReference type="SMART" id="SM00487">
    <property type="entry name" value="DEXDc"/>
    <property type="match status" value="1"/>
</dbReference>
<dbReference type="Proteomes" id="UP000003277">
    <property type="component" value="Unassembled WGS sequence"/>
</dbReference>
<dbReference type="SUPFAM" id="SSF52540">
    <property type="entry name" value="P-loop containing nucleoside triphosphate hydrolases"/>
    <property type="match status" value="1"/>
</dbReference>
<dbReference type="Gene3D" id="3.40.50.300">
    <property type="entry name" value="P-loop containing nucleotide triphosphate hydrolases"/>
    <property type="match status" value="1"/>
</dbReference>
<evidence type="ECO:0008006" key="6">
    <source>
        <dbReference type="Google" id="ProtNLM"/>
    </source>
</evidence>
<gene>
    <name evidence="4" type="ORF">HMPREF9453_00967</name>
</gene>
<name>H1D029_9FIRM</name>
<dbReference type="OrthoDB" id="9813673at2"/>
<organism evidence="4 5">
    <name type="scientific">Dialister succinatiphilus YIT 11850</name>
    <dbReference type="NCBI Taxonomy" id="742743"/>
    <lineage>
        <taxon>Bacteria</taxon>
        <taxon>Bacillati</taxon>
        <taxon>Bacillota</taxon>
        <taxon>Negativicutes</taxon>
        <taxon>Veillonellales</taxon>
        <taxon>Veillonellaceae</taxon>
        <taxon>Dialister</taxon>
    </lineage>
</organism>
<evidence type="ECO:0000256" key="1">
    <source>
        <dbReference type="SAM" id="Coils"/>
    </source>
</evidence>
<evidence type="ECO:0000313" key="5">
    <source>
        <dbReference type="Proteomes" id="UP000003277"/>
    </source>
</evidence>
<comment type="caution">
    <text evidence="4">The sequence shown here is derived from an EMBL/GenBank/DDBJ whole genome shotgun (WGS) entry which is preliminary data.</text>
</comment>
<dbReference type="InterPro" id="IPR018306">
    <property type="entry name" value="Phage_T5_Orf172_DNA-bd"/>
</dbReference>
<feature type="domain" description="Helicase ATP-binding" evidence="2">
    <location>
        <begin position="126"/>
        <end position="349"/>
    </location>
</feature>
<dbReference type="PATRIC" id="fig|742743.3.peg.992"/>
<feature type="domain" description="Bacteriophage T5 Orf172 DNA-binding" evidence="3">
    <location>
        <begin position="26"/>
        <end position="113"/>
    </location>
</feature>
<dbReference type="GO" id="GO:0003677">
    <property type="term" value="F:DNA binding"/>
    <property type="evidence" value="ECO:0007669"/>
    <property type="project" value="InterPro"/>
</dbReference>
<dbReference type="SMART" id="SM00974">
    <property type="entry name" value="T5orf172"/>
    <property type="match status" value="1"/>
</dbReference>
<evidence type="ECO:0000259" key="3">
    <source>
        <dbReference type="SMART" id="SM00974"/>
    </source>
</evidence>
<dbReference type="STRING" id="742743.HMPREF9453_00967"/>
<evidence type="ECO:0000259" key="2">
    <source>
        <dbReference type="SMART" id="SM00487"/>
    </source>
</evidence>